<dbReference type="InterPro" id="IPR036388">
    <property type="entry name" value="WH-like_DNA-bd_sf"/>
</dbReference>
<sequence>MKSLEKYLSSNSIRPTAVRLLVLETLLAQKVAISLTDLENSFEHSDRVTLYRTLKTFQEKKIIHSIDDGTGVMKYALCEESCNCAIEKDLHVHFYCRICNGTFCLPDFKIPSIGLPKKFVQEEANLVVKGICDQCS</sequence>
<reference evidence="1 2" key="1">
    <citation type="submission" date="2020-09" db="EMBL/GenBank/DDBJ databases">
        <title>Echinicola sp. CAU 1574 isolated from sand of Sido Beach.</title>
        <authorList>
            <person name="Kim W."/>
        </authorList>
    </citation>
    <scope>NUCLEOTIDE SEQUENCE [LARGE SCALE GENOMIC DNA]</scope>
    <source>
        <strain evidence="1 2">CAU 1574</strain>
    </source>
</reference>
<organism evidence="1 2">
    <name type="scientific">Echinicola arenosa</name>
    <dbReference type="NCBI Taxonomy" id="2774144"/>
    <lineage>
        <taxon>Bacteria</taxon>
        <taxon>Pseudomonadati</taxon>
        <taxon>Bacteroidota</taxon>
        <taxon>Cytophagia</taxon>
        <taxon>Cytophagales</taxon>
        <taxon>Cyclobacteriaceae</taxon>
        <taxon>Echinicola</taxon>
    </lineage>
</organism>
<proteinExistence type="predicted"/>
<dbReference type="EMBL" id="JACYTQ010000003">
    <property type="protein sequence ID" value="MBD8489341.1"/>
    <property type="molecule type" value="Genomic_DNA"/>
</dbReference>
<dbReference type="InterPro" id="IPR036390">
    <property type="entry name" value="WH_DNA-bd_sf"/>
</dbReference>
<comment type="caution">
    <text evidence="1">The sequence shown here is derived from an EMBL/GenBank/DDBJ whole genome shotgun (WGS) entry which is preliminary data.</text>
</comment>
<keyword evidence="2" id="KW-1185">Reference proteome</keyword>
<dbReference type="Pfam" id="PF01475">
    <property type="entry name" value="FUR"/>
    <property type="match status" value="1"/>
</dbReference>
<gene>
    <name evidence="1" type="ORF">IFO69_11355</name>
</gene>
<dbReference type="InterPro" id="IPR002481">
    <property type="entry name" value="FUR"/>
</dbReference>
<name>A0ABR9AKK9_9BACT</name>
<dbReference type="Gene3D" id="1.10.10.10">
    <property type="entry name" value="Winged helix-like DNA-binding domain superfamily/Winged helix DNA-binding domain"/>
    <property type="match status" value="1"/>
</dbReference>
<dbReference type="PANTHER" id="PTHR33202">
    <property type="entry name" value="ZINC UPTAKE REGULATION PROTEIN"/>
    <property type="match status" value="1"/>
</dbReference>
<dbReference type="PANTHER" id="PTHR33202:SF22">
    <property type="entry name" value="HYDROGEN PEROXIDE SENSITIVE REPRESSOR"/>
    <property type="match status" value="1"/>
</dbReference>
<protein>
    <submittedName>
        <fullName evidence="1">Transcriptional repressor</fullName>
    </submittedName>
</protein>
<dbReference type="Proteomes" id="UP000647133">
    <property type="component" value="Unassembled WGS sequence"/>
</dbReference>
<dbReference type="SUPFAM" id="SSF46785">
    <property type="entry name" value="Winged helix' DNA-binding domain"/>
    <property type="match status" value="1"/>
</dbReference>
<evidence type="ECO:0000313" key="2">
    <source>
        <dbReference type="Proteomes" id="UP000647133"/>
    </source>
</evidence>
<evidence type="ECO:0000313" key="1">
    <source>
        <dbReference type="EMBL" id="MBD8489341.1"/>
    </source>
</evidence>
<accession>A0ABR9AKK9</accession>